<dbReference type="PROSITE" id="PS50893">
    <property type="entry name" value="ABC_TRANSPORTER_2"/>
    <property type="match status" value="2"/>
</dbReference>
<evidence type="ECO:0000256" key="8">
    <source>
        <dbReference type="ARBA" id="ARBA00022967"/>
    </source>
</evidence>
<comment type="caution">
    <text evidence="11">The sequence shown here is derived from an EMBL/GenBank/DDBJ whole genome shotgun (WGS) entry which is preliminary data.</text>
</comment>
<dbReference type="OrthoDB" id="538665at2"/>
<dbReference type="PANTHER" id="PTHR43790">
    <property type="entry name" value="CARBOHYDRATE TRANSPORT ATP-BINDING PROTEIN MG119-RELATED"/>
    <property type="match status" value="1"/>
</dbReference>
<feature type="domain" description="ABC transporter" evidence="10">
    <location>
        <begin position="14"/>
        <end position="250"/>
    </location>
</feature>
<dbReference type="CDD" id="cd03215">
    <property type="entry name" value="ABC_Carb_Monos_II"/>
    <property type="match status" value="1"/>
</dbReference>
<accession>A0A347ZQZ5</accession>
<keyword evidence="8" id="KW-1278">Translocase</keyword>
<dbReference type="Pfam" id="PF00005">
    <property type="entry name" value="ABC_tran"/>
    <property type="match status" value="2"/>
</dbReference>
<evidence type="ECO:0000313" key="11">
    <source>
        <dbReference type="EMBL" id="REG11720.1"/>
    </source>
</evidence>
<comment type="subcellular location">
    <subcellularLocation>
        <location evidence="1">Cell membrane</location>
        <topology evidence="1">Peripheral membrane protein</topology>
    </subcellularLocation>
</comment>
<evidence type="ECO:0000256" key="5">
    <source>
        <dbReference type="ARBA" id="ARBA00022737"/>
    </source>
</evidence>
<protein>
    <submittedName>
        <fullName evidence="11">Ribose transport system ATP-binding protein/rhamnose transport system ATP-binding protein</fullName>
    </submittedName>
</protein>
<keyword evidence="2" id="KW-0813">Transport</keyword>
<evidence type="ECO:0000259" key="10">
    <source>
        <dbReference type="PROSITE" id="PS50893"/>
    </source>
</evidence>
<dbReference type="EMBL" id="QUMS01000001">
    <property type="protein sequence ID" value="REG11720.1"/>
    <property type="molecule type" value="Genomic_DNA"/>
</dbReference>
<dbReference type="Proteomes" id="UP000256388">
    <property type="component" value="Unassembled WGS sequence"/>
</dbReference>
<dbReference type="SUPFAM" id="SSF52540">
    <property type="entry name" value="P-loop containing nucleoside triphosphate hydrolases"/>
    <property type="match status" value="2"/>
</dbReference>
<evidence type="ECO:0000256" key="3">
    <source>
        <dbReference type="ARBA" id="ARBA00022475"/>
    </source>
</evidence>
<keyword evidence="12" id="KW-1185">Reference proteome</keyword>
<dbReference type="InterPro" id="IPR017871">
    <property type="entry name" value="ABC_transporter-like_CS"/>
</dbReference>
<dbReference type="GO" id="GO:0005524">
    <property type="term" value="F:ATP binding"/>
    <property type="evidence" value="ECO:0007669"/>
    <property type="project" value="UniProtKB-KW"/>
</dbReference>
<evidence type="ECO:0000313" key="12">
    <source>
        <dbReference type="Proteomes" id="UP000256388"/>
    </source>
</evidence>
<keyword evidence="5" id="KW-0677">Repeat</keyword>
<dbReference type="AlphaFoldDB" id="A0A347ZQZ5"/>
<keyword evidence="9" id="KW-0472">Membrane</keyword>
<dbReference type="GO" id="GO:0005886">
    <property type="term" value="C:plasma membrane"/>
    <property type="evidence" value="ECO:0007669"/>
    <property type="project" value="UniProtKB-SubCell"/>
</dbReference>
<dbReference type="Gene3D" id="3.40.50.300">
    <property type="entry name" value="P-loop containing nucleotide triphosphate hydrolases"/>
    <property type="match status" value="2"/>
</dbReference>
<evidence type="ECO:0000256" key="9">
    <source>
        <dbReference type="ARBA" id="ARBA00023136"/>
    </source>
</evidence>
<keyword evidence="7 11" id="KW-0067">ATP-binding</keyword>
<dbReference type="FunFam" id="3.40.50.300:FF:000127">
    <property type="entry name" value="Ribose import ATP-binding protein RbsA"/>
    <property type="match status" value="1"/>
</dbReference>
<dbReference type="RefSeq" id="WP_116224837.1">
    <property type="nucleotide sequence ID" value="NZ_AP018437.1"/>
</dbReference>
<keyword evidence="6" id="KW-0547">Nucleotide-binding</keyword>
<dbReference type="GO" id="GO:0016887">
    <property type="term" value="F:ATP hydrolysis activity"/>
    <property type="evidence" value="ECO:0007669"/>
    <property type="project" value="InterPro"/>
</dbReference>
<evidence type="ECO:0000256" key="7">
    <source>
        <dbReference type="ARBA" id="ARBA00022840"/>
    </source>
</evidence>
<dbReference type="InterPro" id="IPR027417">
    <property type="entry name" value="P-loop_NTPase"/>
</dbReference>
<reference evidence="11 12" key="1">
    <citation type="submission" date="2018-08" db="EMBL/GenBank/DDBJ databases">
        <title>Genomic Encyclopedia of Type Strains, Phase IV (KMG-IV): sequencing the most valuable type-strain genomes for metagenomic binning, comparative biology and taxonomic classification.</title>
        <authorList>
            <person name="Goeker M."/>
        </authorList>
    </citation>
    <scope>NUCLEOTIDE SEQUENCE [LARGE SCALE GENOMIC DNA]</scope>
    <source>
        <strain evidence="11 12">DSM 23923</strain>
    </source>
</reference>
<keyword evidence="4" id="KW-0762">Sugar transport</keyword>
<feature type="domain" description="ABC transporter" evidence="10">
    <location>
        <begin position="260"/>
        <end position="504"/>
    </location>
</feature>
<dbReference type="PROSITE" id="PS00211">
    <property type="entry name" value="ABC_TRANSPORTER_1"/>
    <property type="match status" value="1"/>
</dbReference>
<dbReference type="CDD" id="cd03216">
    <property type="entry name" value="ABC_Carb_Monos_I"/>
    <property type="match status" value="1"/>
</dbReference>
<evidence type="ECO:0000256" key="1">
    <source>
        <dbReference type="ARBA" id="ARBA00004202"/>
    </source>
</evidence>
<proteinExistence type="predicted"/>
<evidence type="ECO:0000256" key="6">
    <source>
        <dbReference type="ARBA" id="ARBA00022741"/>
    </source>
</evidence>
<keyword evidence="3" id="KW-1003">Cell membrane</keyword>
<dbReference type="InterPro" id="IPR050107">
    <property type="entry name" value="ABC_carbohydrate_import_ATPase"/>
</dbReference>
<evidence type="ECO:0000256" key="2">
    <source>
        <dbReference type="ARBA" id="ARBA00022448"/>
    </source>
</evidence>
<sequence length="509" mass="56103">MNTTEKVMEKTPILSVEGVSKAFPGVQALTSVDFCVMEGEIHGLVGKNGAGKSTLMAILMGILEPNEGTIIVGDQQFHAMSPKEAIEKGIAYVPQHVAMMDSLTVAENILAGELPKTKMGLVDWKRVNSEAMERLGRLGLEMDVTKKVEGLGVAEQTMLAIAKALFGNAKLIILDEPTASLSRKDINRLFSFVKSLKDKGGSFIYISHHLEEVFEICDRVTVLRDGHIVGTAEVAQIDVPKLIVMMVGEDVEDYTRESTCQDEVVMELNGLERRGFYEDISLKLRKGEIVGLTGLQGCGVEQLGKGLFGLEPRGIGEIVIDNEEFTADKPIDSFNQGLAYLPQDRYRYGLVGLRSVRENVTYPILNKLIRLVNLINRREEKVIVDKFISELDIKTPSQEQPARLLSGGNQQKVVFAKLASTKPSVLVLHEPTQGVDVRAKMDIFRIIDDMAAQGVAVIIISTEIRELIGVCDRIMVMNDGRMTDEFKKGEKDMTPEKILAAIEGGKNNE</sequence>
<dbReference type="InterPro" id="IPR003593">
    <property type="entry name" value="AAA+_ATPase"/>
</dbReference>
<dbReference type="PANTHER" id="PTHR43790:SF3">
    <property type="entry name" value="D-ALLOSE IMPORT ATP-BINDING PROTEIN ALSA-RELATED"/>
    <property type="match status" value="1"/>
</dbReference>
<gene>
    <name evidence="11" type="ORF">DFR64_1612</name>
</gene>
<dbReference type="SMART" id="SM00382">
    <property type="entry name" value="AAA"/>
    <property type="match status" value="2"/>
</dbReference>
<organism evidence="11 12">
    <name type="scientific">Pelolinea submarina</name>
    <dbReference type="NCBI Taxonomy" id="913107"/>
    <lineage>
        <taxon>Bacteria</taxon>
        <taxon>Bacillati</taxon>
        <taxon>Chloroflexota</taxon>
        <taxon>Anaerolineae</taxon>
        <taxon>Anaerolineales</taxon>
        <taxon>Anaerolineaceae</taxon>
        <taxon>Pelolinea</taxon>
    </lineage>
</organism>
<name>A0A347ZQZ5_9CHLR</name>
<evidence type="ECO:0000256" key="4">
    <source>
        <dbReference type="ARBA" id="ARBA00022597"/>
    </source>
</evidence>
<dbReference type="InterPro" id="IPR003439">
    <property type="entry name" value="ABC_transporter-like_ATP-bd"/>
</dbReference>